<name>A0A9P1I6Y7_9PELO</name>
<sequence length="753" mass="85667">MTRNFVETACTRLLLHDSCRREMERRLSDEPGFLISRFAVRNPSYIPKKVKKHEGNITKVSDDDLLKTGTLQCFSRIDLSSGFIESRKYGSSKCSNDIVFFGDGKCGKFLLYTVEKGLLMEPIVETSPADMFPTVSEAVNKLPTNIMQAGKNILRQLKLCKGVQYGKFGTEKIWVEEFQVLGIGSWIGMPPKKQKKIEEYVGTPSEEQERMMNYIREEYRKQDNYRRNYPSPPRPIPPVNKGKIFRRQQQEKQENQGASTSSETSSSAAPPTPLTRKPQAPHRVVLGIIKQEGNLRNAESNGENQDGGKSYSCEGNGLTEDELVYTNPALKRQQQRKAAAKASKNLPKIDENSQAVVDEEEVSIKKRKMSGNPKADVKTKSQKRSDVIEKPEKEGKKFYKKDCLDEQKNTQNVACEEEAEEKQLPIEEKQVEDAEIDRIGQHEDVQVDEVGLHEKEDEGYEGEEPEDGELIVDDEEDQIIEVEEEVEENEEDEGNPPLVYARTKNSIIPTVMAKKCFVNSRSKLGLDDISIKRNLANHWRDHYTDIDYQDILRCYEQAQEENKSLVEIVLVLTHQVNSLTSSVRTLRQNVKNTGYAKRTVILSPSRARPQFLIIDLPNGWSYNISEFITAQLIERCSSKLLFAAVSEVAREFFGALLKLKGHLIIAMTMICKVSHSSKFVPIIGPPLDNMACFMVDIFGTNADRYDNDFFNAIRIKIRQTVSYLLNNQRATMRKRKGGPGEIESALKRLKELQ</sequence>
<feature type="compositionally biased region" description="Low complexity" evidence="1">
    <location>
        <begin position="258"/>
        <end position="269"/>
    </location>
</feature>
<protein>
    <submittedName>
        <fullName evidence="2">Uncharacterized protein</fullName>
    </submittedName>
</protein>
<gene>
    <name evidence="2" type="ORF">CAMP_LOCUS2094</name>
</gene>
<evidence type="ECO:0000256" key="1">
    <source>
        <dbReference type="SAM" id="MobiDB-lite"/>
    </source>
</evidence>
<organism evidence="2 3">
    <name type="scientific">Caenorhabditis angaria</name>
    <dbReference type="NCBI Taxonomy" id="860376"/>
    <lineage>
        <taxon>Eukaryota</taxon>
        <taxon>Metazoa</taxon>
        <taxon>Ecdysozoa</taxon>
        <taxon>Nematoda</taxon>
        <taxon>Chromadorea</taxon>
        <taxon>Rhabditida</taxon>
        <taxon>Rhabditina</taxon>
        <taxon>Rhabditomorpha</taxon>
        <taxon>Rhabditoidea</taxon>
        <taxon>Rhabditidae</taxon>
        <taxon>Peloderinae</taxon>
        <taxon>Caenorhabditis</taxon>
    </lineage>
</organism>
<accession>A0A9P1I6Y7</accession>
<feature type="region of interest" description="Disordered" evidence="1">
    <location>
        <begin position="331"/>
        <end position="394"/>
    </location>
</feature>
<feature type="compositionally biased region" description="Acidic residues" evidence="1">
    <location>
        <begin position="457"/>
        <end position="470"/>
    </location>
</feature>
<evidence type="ECO:0000313" key="3">
    <source>
        <dbReference type="Proteomes" id="UP001152747"/>
    </source>
</evidence>
<dbReference type="AlphaFoldDB" id="A0A9P1I6Y7"/>
<reference evidence="2" key="1">
    <citation type="submission" date="2022-11" db="EMBL/GenBank/DDBJ databases">
        <authorList>
            <person name="Kikuchi T."/>
        </authorList>
    </citation>
    <scope>NUCLEOTIDE SEQUENCE</scope>
    <source>
        <strain evidence="2">PS1010</strain>
    </source>
</reference>
<keyword evidence="3" id="KW-1185">Reference proteome</keyword>
<proteinExistence type="predicted"/>
<dbReference type="EMBL" id="CANHGI010000001">
    <property type="protein sequence ID" value="CAI5439457.1"/>
    <property type="molecule type" value="Genomic_DNA"/>
</dbReference>
<feature type="region of interest" description="Disordered" evidence="1">
    <location>
        <begin position="437"/>
        <end position="470"/>
    </location>
</feature>
<feature type="compositionally biased region" description="Basic and acidic residues" evidence="1">
    <location>
        <begin position="437"/>
        <end position="456"/>
    </location>
</feature>
<evidence type="ECO:0000313" key="2">
    <source>
        <dbReference type="EMBL" id="CAI5439457.1"/>
    </source>
</evidence>
<feature type="region of interest" description="Disordered" evidence="1">
    <location>
        <begin position="221"/>
        <end position="315"/>
    </location>
</feature>
<dbReference type="Proteomes" id="UP001152747">
    <property type="component" value="Unassembled WGS sequence"/>
</dbReference>
<comment type="caution">
    <text evidence="2">The sequence shown here is derived from an EMBL/GenBank/DDBJ whole genome shotgun (WGS) entry which is preliminary data.</text>
</comment>
<feature type="compositionally biased region" description="Basic and acidic residues" evidence="1">
    <location>
        <begin position="375"/>
        <end position="394"/>
    </location>
</feature>